<dbReference type="Proteomes" id="UP001163735">
    <property type="component" value="Segment"/>
</dbReference>
<dbReference type="Pfam" id="PF00149">
    <property type="entry name" value="Metallophos"/>
    <property type="match status" value="1"/>
</dbReference>
<dbReference type="InterPro" id="IPR050126">
    <property type="entry name" value="Ap4A_hydrolase"/>
</dbReference>
<accession>A0A9E8GAA5</accession>
<gene>
    <name evidence="2" type="ORF">APT65_00083</name>
</gene>
<dbReference type="GO" id="GO:0016791">
    <property type="term" value="F:phosphatase activity"/>
    <property type="evidence" value="ECO:0007669"/>
    <property type="project" value="TreeGrafter"/>
</dbReference>
<reference evidence="2" key="1">
    <citation type="submission" date="2022-09" db="EMBL/GenBank/DDBJ databases">
        <authorList>
            <person name="Cebeci A."/>
            <person name="Ture M."/>
            <person name="Alemdag M."/>
            <person name="Altinok I."/>
        </authorList>
    </citation>
    <scope>NUCLEOTIDE SEQUENCE</scope>
</reference>
<dbReference type="EMBL" id="OP491958">
    <property type="protein sequence ID" value="UZV39686.1"/>
    <property type="molecule type" value="Genomic_DNA"/>
</dbReference>
<sequence length="241" mass="27403">MIKNLKVPDDSRLFFVSDLHGEIDSLDQALELLKFKVGKDVVVHAGDLVDRGTDSYKTAARFLTDATGSFHSSRGNHDQFAVDGTNNVGIWHMNGGEWATKMFDHEQLQTFSEMMDVLPYAIEVEYRGKRIGVVHAEVGEEYPSWQDFLQRLPEGKNKEVAIWSRKILYGATTNNFKEHLDGIDFTVHGHTVIDRPEIIGNRVYIDIGHVFGRPLVVAEFIGNEFVFYIYKDGKITVFEGY</sequence>
<evidence type="ECO:0000259" key="1">
    <source>
        <dbReference type="Pfam" id="PF00149"/>
    </source>
</evidence>
<organism evidence="2 3">
    <name type="scientific">Aeromonas phage APT65</name>
    <dbReference type="NCBI Taxonomy" id="2982914"/>
    <lineage>
        <taxon>Viruses</taxon>
        <taxon>Duplodnaviria</taxon>
        <taxon>Heunggongvirae</taxon>
        <taxon>Uroviricota</taxon>
        <taxon>Caudoviricetes</taxon>
        <taxon>Aquaneticvirus</taxon>
        <taxon>Aquaneticvirus ApT65</taxon>
    </lineage>
</organism>
<evidence type="ECO:0000313" key="2">
    <source>
        <dbReference type="EMBL" id="UZV39686.1"/>
    </source>
</evidence>
<dbReference type="SUPFAM" id="SSF56300">
    <property type="entry name" value="Metallo-dependent phosphatases"/>
    <property type="match status" value="1"/>
</dbReference>
<dbReference type="InterPro" id="IPR004843">
    <property type="entry name" value="Calcineurin-like_PHP"/>
</dbReference>
<proteinExistence type="predicted"/>
<dbReference type="InterPro" id="IPR029052">
    <property type="entry name" value="Metallo-depent_PP-like"/>
</dbReference>
<keyword evidence="3" id="KW-1185">Reference proteome</keyword>
<dbReference type="Gene3D" id="3.60.21.10">
    <property type="match status" value="1"/>
</dbReference>
<dbReference type="PANTHER" id="PTHR42850">
    <property type="entry name" value="METALLOPHOSPHOESTERASE"/>
    <property type="match status" value="1"/>
</dbReference>
<name>A0A9E8GAA5_9CAUD</name>
<protein>
    <submittedName>
        <fullName evidence="2">Serine/threonine protein phosphatase</fullName>
    </submittedName>
</protein>
<evidence type="ECO:0000313" key="3">
    <source>
        <dbReference type="Proteomes" id="UP001163735"/>
    </source>
</evidence>
<feature type="domain" description="Calcineurin-like phosphoesterase" evidence="1">
    <location>
        <begin position="12"/>
        <end position="192"/>
    </location>
</feature>
<dbReference type="PANTHER" id="PTHR42850:SF4">
    <property type="entry name" value="ZINC-DEPENDENT ENDOPOLYPHOSPHATASE"/>
    <property type="match status" value="1"/>
</dbReference>